<proteinExistence type="predicted"/>
<evidence type="ECO:0000313" key="1">
    <source>
        <dbReference type="EMBL" id="QCE14869.1"/>
    </source>
</evidence>
<keyword evidence="2" id="KW-1185">Reference proteome</keyword>
<gene>
    <name evidence="1" type="ORF">DEO72_LG11g1875</name>
</gene>
<organism evidence="1 2">
    <name type="scientific">Vigna unguiculata</name>
    <name type="common">Cowpea</name>
    <dbReference type="NCBI Taxonomy" id="3917"/>
    <lineage>
        <taxon>Eukaryota</taxon>
        <taxon>Viridiplantae</taxon>
        <taxon>Streptophyta</taxon>
        <taxon>Embryophyta</taxon>
        <taxon>Tracheophyta</taxon>
        <taxon>Spermatophyta</taxon>
        <taxon>Magnoliopsida</taxon>
        <taxon>eudicotyledons</taxon>
        <taxon>Gunneridae</taxon>
        <taxon>Pentapetalae</taxon>
        <taxon>rosids</taxon>
        <taxon>fabids</taxon>
        <taxon>Fabales</taxon>
        <taxon>Fabaceae</taxon>
        <taxon>Papilionoideae</taxon>
        <taxon>50 kb inversion clade</taxon>
        <taxon>NPAAA clade</taxon>
        <taxon>indigoferoid/millettioid clade</taxon>
        <taxon>Phaseoleae</taxon>
        <taxon>Vigna</taxon>
    </lineage>
</organism>
<dbReference type="EMBL" id="CP039355">
    <property type="protein sequence ID" value="QCE14869.1"/>
    <property type="molecule type" value="Genomic_DNA"/>
</dbReference>
<name>A0A4D6NQT2_VIGUN</name>
<evidence type="ECO:0000313" key="2">
    <source>
        <dbReference type="Proteomes" id="UP000501690"/>
    </source>
</evidence>
<dbReference type="AlphaFoldDB" id="A0A4D6NQT2"/>
<sequence length="88" mass="9847">MLARMVASTALSSHCQWVSPSHAQDNRSDSLDACTYGGLYCSVEPLPMGFTLPRTRCLHVWWPLLLCRAIANGFHPPTHKVYNVSFNN</sequence>
<accession>A0A4D6NQT2</accession>
<protein>
    <submittedName>
        <fullName evidence="1">Uncharacterized protein</fullName>
    </submittedName>
</protein>
<dbReference type="Proteomes" id="UP000501690">
    <property type="component" value="Linkage Group LG11"/>
</dbReference>
<reference evidence="1 2" key="1">
    <citation type="submission" date="2019-04" db="EMBL/GenBank/DDBJ databases">
        <title>An improved genome assembly and genetic linkage map for asparagus bean, Vigna unguiculata ssp. sesquipedialis.</title>
        <authorList>
            <person name="Xia Q."/>
            <person name="Zhang R."/>
            <person name="Dong Y."/>
        </authorList>
    </citation>
    <scope>NUCLEOTIDE SEQUENCE [LARGE SCALE GENOMIC DNA]</scope>
    <source>
        <tissue evidence="1">Leaf</tissue>
    </source>
</reference>